<accession>A0A537LMG6</accession>
<dbReference type="Proteomes" id="UP000315217">
    <property type="component" value="Unassembled WGS sequence"/>
</dbReference>
<dbReference type="InterPro" id="IPR008979">
    <property type="entry name" value="Galactose-bd-like_sf"/>
</dbReference>
<reference evidence="3 4" key="1">
    <citation type="journal article" date="2019" name="Nat. Microbiol.">
        <title>Mediterranean grassland soil C-N compound turnover is dependent on rainfall and depth, and is mediated by genomically divergent microorganisms.</title>
        <authorList>
            <person name="Diamond S."/>
            <person name="Andeer P.F."/>
            <person name="Li Z."/>
            <person name="Crits-Christoph A."/>
            <person name="Burstein D."/>
            <person name="Anantharaman K."/>
            <person name="Lane K.R."/>
            <person name="Thomas B.C."/>
            <person name="Pan C."/>
            <person name="Northen T.R."/>
            <person name="Banfield J.F."/>
        </authorList>
    </citation>
    <scope>NUCLEOTIDE SEQUENCE [LARGE SCALE GENOMIC DNA]</scope>
    <source>
        <strain evidence="3">NP_1</strain>
    </source>
</reference>
<dbReference type="GO" id="GO:0008239">
    <property type="term" value="F:dipeptidyl-peptidase activity"/>
    <property type="evidence" value="ECO:0007669"/>
    <property type="project" value="InterPro"/>
</dbReference>
<organism evidence="3 4">
    <name type="scientific">Candidatus Segetimicrobium genomatis</name>
    <dbReference type="NCBI Taxonomy" id="2569760"/>
    <lineage>
        <taxon>Bacteria</taxon>
        <taxon>Bacillati</taxon>
        <taxon>Candidatus Sysuimicrobiota</taxon>
        <taxon>Candidatus Sysuimicrobiia</taxon>
        <taxon>Candidatus Sysuimicrobiales</taxon>
        <taxon>Candidatus Segetimicrobiaceae</taxon>
        <taxon>Candidatus Segetimicrobium</taxon>
    </lineage>
</organism>
<dbReference type="Pfam" id="PF08530">
    <property type="entry name" value="PepX_C"/>
    <property type="match status" value="1"/>
</dbReference>
<dbReference type="SUPFAM" id="SSF49785">
    <property type="entry name" value="Galactose-binding domain-like"/>
    <property type="match status" value="1"/>
</dbReference>
<dbReference type="Gene3D" id="2.60.120.260">
    <property type="entry name" value="Galactose-binding domain-like"/>
    <property type="match status" value="1"/>
</dbReference>
<dbReference type="SMART" id="SM00939">
    <property type="entry name" value="PepX_C"/>
    <property type="match status" value="1"/>
</dbReference>
<sequence>MRSDGVPPPPLPRVTYYLMGAGEWCAADDWPPPRMQVRELFLAGGGRLSEVPPERSQPDTYVFDPTNPTPTVAGSYVSSVYRPGSGDVSGIQARPDVVVYTTEPLARPLDVVGPLRFVLYASSTARDTDFAVRLSDVFPDGRAIQLQNGIIRARYRDPDGPAELIQPDRVYRFEIDMWATANRFQAGHRLRVDISSADFPRFDRNANLGGVEGPPASARQRIFHDPETPSHLLLPVLP</sequence>
<protein>
    <submittedName>
        <fullName evidence="3">CocE/NonD family hydrolase</fullName>
    </submittedName>
</protein>
<proteinExistence type="predicted"/>
<dbReference type="NCBIfam" id="TIGR00976">
    <property type="entry name" value="CocE_NonD"/>
    <property type="match status" value="1"/>
</dbReference>
<feature type="region of interest" description="Disordered" evidence="1">
    <location>
        <begin position="49"/>
        <end position="68"/>
    </location>
</feature>
<dbReference type="AlphaFoldDB" id="A0A537LMG6"/>
<gene>
    <name evidence="3" type="ORF">E6G98_11110</name>
</gene>
<evidence type="ECO:0000313" key="4">
    <source>
        <dbReference type="Proteomes" id="UP000315217"/>
    </source>
</evidence>
<dbReference type="InterPro" id="IPR013736">
    <property type="entry name" value="Xaa-Pro_dipept_C"/>
</dbReference>
<dbReference type="InterPro" id="IPR005674">
    <property type="entry name" value="CocE/Ser_esterase"/>
</dbReference>
<name>A0A537LMG6_9BACT</name>
<evidence type="ECO:0000259" key="2">
    <source>
        <dbReference type="SMART" id="SM00939"/>
    </source>
</evidence>
<keyword evidence="3" id="KW-0378">Hydrolase</keyword>
<evidence type="ECO:0000313" key="3">
    <source>
        <dbReference type="EMBL" id="TMJ08857.1"/>
    </source>
</evidence>
<dbReference type="EMBL" id="VBAI01000176">
    <property type="protein sequence ID" value="TMJ08857.1"/>
    <property type="molecule type" value="Genomic_DNA"/>
</dbReference>
<comment type="caution">
    <text evidence="3">The sequence shown here is derived from an EMBL/GenBank/DDBJ whole genome shotgun (WGS) entry which is preliminary data.</text>
</comment>
<evidence type="ECO:0000256" key="1">
    <source>
        <dbReference type="SAM" id="MobiDB-lite"/>
    </source>
</evidence>
<feature type="domain" description="Xaa-Pro dipeptidyl-peptidase C-terminal" evidence="2">
    <location>
        <begin position="5"/>
        <end position="233"/>
    </location>
</feature>